<gene>
    <name evidence="1" type="ORF">FA95DRAFT_270299</name>
</gene>
<evidence type="ECO:0000313" key="2">
    <source>
        <dbReference type="Proteomes" id="UP000814033"/>
    </source>
</evidence>
<name>A0ACB8S5S6_9AGAM</name>
<proteinExistence type="predicted"/>
<sequence>MVARQRTLSINTLLNAHRPRPRSLRPLARSIADAPSSPQTEDPHAYCKNFVRQHDYEGFLISQFYAGDNARAYFALKAFSNELAMIQDSVSNILIGEMRMQFWRDVVKGITDGRPPHHPIALALYDASKTANLAPYHLKRIVDARANELQAPVHLTVDSLTSHAESTASTLLYLLMSVLNLSSETLSHAASHVGVAQSISILLRALPYHAAKGRMVIPAEITAKHAVSQEEVFRKGPSAQGIDNAVFDFATLANDHILTARDMLKETGGKVPAGAMPIFSTAIPVTTYLERLEAVNFDAFHPSLQQRYWKLPWRVWRSYYKSTF</sequence>
<keyword evidence="2" id="KW-1185">Reference proteome</keyword>
<evidence type="ECO:0000313" key="1">
    <source>
        <dbReference type="EMBL" id="KAI0051400.1"/>
    </source>
</evidence>
<protein>
    <submittedName>
        <fullName evidence="1">Uncharacterized protein</fullName>
    </submittedName>
</protein>
<organism evidence="1 2">
    <name type="scientific">Auriscalpium vulgare</name>
    <dbReference type="NCBI Taxonomy" id="40419"/>
    <lineage>
        <taxon>Eukaryota</taxon>
        <taxon>Fungi</taxon>
        <taxon>Dikarya</taxon>
        <taxon>Basidiomycota</taxon>
        <taxon>Agaricomycotina</taxon>
        <taxon>Agaricomycetes</taxon>
        <taxon>Russulales</taxon>
        <taxon>Auriscalpiaceae</taxon>
        <taxon>Auriscalpium</taxon>
    </lineage>
</organism>
<reference evidence="1" key="2">
    <citation type="journal article" date="2022" name="New Phytol.">
        <title>Evolutionary transition to the ectomycorrhizal habit in the genomes of a hyperdiverse lineage of mushroom-forming fungi.</title>
        <authorList>
            <person name="Looney B."/>
            <person name="Miyauchi S."/>
            <person name="Morin E."/>
            <person name="Drula E."/>
            <person name="Courty P.E."/>
            <person name="Kohler A."/>
            <person name="Kuo A."/>
            <person name="LaButti K."/>
            <person name="Pangilinan J."/>
            <person name="Lipzen A."/>
            <person name="Riley R."/>
            <person name="Andreopoulos W."/>
            <person name="He G."/>
            <person name="Johnson J."/>
            <person name="Nolan M."/>
            <person name="Tritt A."/>
            <person name="Barry K.W."/>
            <person name="Grigoriev I.V."/>
            <person name="Nagy L.G."/>
            <person name="Hibbett D."/>
            <person name="Henrissat B."/>
            <person name="Matheny P.B."/>
            <person name="Labbe J."/>
            <person name="Martin F.M."/>
        </authorList>
    </citation>
    <scope>NUCLEOTIDE SEQUENCE</scope>
    <source>
        <strain evidence="1">FP105234-sp</strain>
    </source>
</reference>
<accession>A0ACB8S5S6</accession>
<reference evidence="1" key="1">
    <citation type="submission" date="2021-02" db="EMBL/GenBank/DDBJ databases">
        <authorList>
            <consortium name="DOE Joint Genome Institute"/>
            <person name="Ahrendt S."/>
            <person name="Looney B.P."/>
            <person name="Miyauchi S."/>
            <person name="Morin E."/>
            <person name="Drula E."/>
            <person name="Courty P.E."/>
            <person name="Chicoki N."/>
            <person name="Fauchery L."/>
            <person name="Kohler A."/>
            <person name="Kuo A."/>
            <person name="Labutti K."/>
            <person name="Pangilinan J."/>
            <person name="Lipzen A."/>
            <person name="Riley R."/>
            <person name="Andreopoulos W."/>
            <person name="He G."/>
            <person name="Johnson J."/>
            <person name="Barry K.W."/>
            <person name="Grigoriev I.V."/>
            <person name="Nagy L."/>
            <person name="Hibbett D."/>
            <person name="Henrissat B."/>
            <person name="Matheny P.B."/>
            <person name="Labbe J."/>
            <person name="Martin F."/>
        </authorList>
    </citation>
    <scope>NUCLEOTIDE SEQUENCE</scope>
    <source>
        <strain evidence="1">FP105234-sp</strain>
    </source>
</reference>
<dbReference type="Proteomes" id="UP000814033">
    <property type="component" value="Unassembled WGS sequence"/>
</dbReference>
<dbReference type="EMBL" id="MU275852">
    <property type="protein sequence ID" value="KAI0051400.1"/>
    <property type="molecule type" value="Genomic_DNA"/>
</dbReference>
<comment type="caution">
    <text evidence="1">The sequence shown here is derived from an EMBL/GenBank/DDBJ whole genome shotgun (WGS) entry which is preliminary data.</text>
</comment>